<dbReference type="Pfam" id="PF05770">
    <property type="entry name" value="Ins134_P3_kin"/>
    <property type="match status" value="1"/>
</dbReference>
<evidence type="ECO:0000256" key="9">
    <source>
        <dbReference type="ARBA" id="ARBA00022842"/>
    </source>
</evidence>
<comment type="cofactor">
    <cofactor evidence="1">
        <name>Mg(2+)</name>
        <dbReference type="ChEBI" id="CHEBI:18420"/>
    </cofactor>
</comment>
<protein>
    <recommendedName>
        <fullName evidence="3">inositol-1,3,4-trisphosphate 5/6-kinase</fullName>
        <ecNumber evidence="3">2.7.1.159</ecNumber>
    </recommendedName>
</protein>
<dbReference type="GO" id="GO:0000287">
    <property type="term" value="F:magnesium ion binding"/>
    <property type="evidence" value="ECO:0007669"/>
    <property type="project" value="InterPro"/>
</dbReference>
<evidence type="ECO:0000256" key="2">
    <source>
        <dbReference type="ARBA" id="ARBA00009601"/>
    </source>
</evidence>
<gene>
    <name evidence="11" type="ORF">BBRV_LOCUS123890</name>
</gene>
<reference evidence="11" key="1">
    <citation type="submission" date="2020-07" db="EMBL/GenBank/DDBJ databases">
        <authorList>
            <person name="Ferguson B K."/>
        </authorList>
    </citation>
    <scope>NUCLEOTIDE SEQUENCE</scope>
    <source>
        <strain evidence="11">L06</strain>
    </source>
</reference>
<evidence type="ECO:0000256" key="5">
    <source>
        <dbReference type="ARBA" id="ARBA00022723"/>
    </source>
</evidence>
<dbReference type="AlphaFoldDB" id="A0A6V7M505"/>
<keyword evidence="9" id="KW-0460">Magnesium</keyword>
<dbReference type="InterPro" id="IPR008656">
    <property type="entry name" value="Inositol_tetrakis-P_1-kinase"/>
</dbReference>
<accession>A0A6V7M505</accession>
<keyword evidence="7" id="KW-0418">Kinase</keyword>
<feature type="domain" description="Inositol 1,3,4-trisphosphate 5/6-kinase ATP-grasp" evidence="10">
    <location>
        <begin position="1"/>
        <end position="150"/>
    </location>
</feature>
<dbReference type="GO" id="GO:0032957">
    <property type="term" value="P:inositol trisphosphate metabolic process"/>
    <property type="evidence" value="ECO:0007669"/>
    <property type="project" value="InterPro"/>
</dbReference>
<proteinExistence type="inferred from homology"/>
<evidence type="ECO:0000256" key="1">
    <source>
        <dbReference type="ARBA" id="ARBA00001946"/>
    </source>
</evidence>
<evidence type="ECO:0000256" key="3">
    <source>
        <dbReference type="ARBA" id="ARBA00012017"/>
    </source>
</evidence>
<sequence length="192" mass="22017">MMVIFNEEGVKDCQPPCVAQNFINHNAILYKLFIVGDHFHVTERPSLKNFYTKDCETSSTLFFSSHDVSKSGSTSEWSVISKEDEELTVKPNYDVFERIAKKTTKLFGLVLVGVDIVIENHTGRYAIIDVNAFPGYDGYPHFLIHFVETIKQLTSQQKTRYEYHSNTILKKCISDDLDSGFESDEKKKQAMK</sequence>
<dbReference type="InterPro" id="IPR040464">
    <property type="entry name" value="InsP(3)kin_ATP-grasp"/>
</dbReference>
<name>A0A6V7M505_9HYME</name>
<keyword evidence="4" id="KW-0808">Transferase</keyword>
<comment type="similarity">
    <text evidence="2">Belongs to the ITPK1 family.</text>
</comment>
<keyword evidence="8" id="KW-0067">ATP-binding</keyword>
<organism evidence="11">
    <name type="scientific">Bracon brevicornis</name>
    <dbReference type="NCBI Taxonomy" id="1563983"/>
    <lineage>
        <taxon>Eukaryota</taxon>
        <taxon>Metazoa</taxon>
        <taxon>Ecdysozoa</taxon>
        <taxon>Arthropoda</taxon>
        <taxon>Hexapoda</taxon>
        <taxon>Insecta</taxon>
        <taxon>Pterygota</taxon>
        <taxon>Neoptera</taxon>
        <taxon>Endopterygota</taxon>
        <taxon>Hymenoptera</taxon>
        <taxon>Apocrita</taxon>
        <taxon>Ichneumonoidea</taxon>
        <taxon>Braconidae</taxon>
        <taxon>Braconinae</taxon>
        <taxon>Bracon</taxon>
    </lineage>
</organism>
<dbReference type="GO" id="GO:0052726">
    <property type="term" value="F:inositol-1,3,4-trisphosphate 5-kinase activity"/>
    <property type="evidence" value="ECO:0007669"/>
    <property type="project" value="InterPro"/>
</dbReference>
<keyword evidence="5" id="KW-0479">Metal-binding</keyword>
<evidence type="ECO:0000313" key="11">
    <source>
        <dbReference type="EMBL" id="CAD1583478.1"/>
    </source>
</evidence>
<evidence type="ECO:0000256" key="7">
    <source>
        <dbReference type="ARBA" id="ARBA00022777"/>
    </source>
</evidence>
<dbReference type="Gene3D" id="3.30.470.20">
    <property type="entry name" value="ATP-grasp fold, B domain"/>
    <property type="match status" value="1"/>
</dbReference>
<evidence type="ECO:0000256" key="4">
    <source>
        <dbReference type="ARBA" id="ARBA00022679"/>
    </source>
</evidence>
<dbReference type="GO" id="GO:0005524">
    <property type="term" value="F:ATP binding"/>
    <property type="evidence" value="ECO:0007669"/>
    <property type="project" value="UniProtKB-KW"/>
</dbReference>
<dbReference type="PANTHER" id="PTHR14217:SF1">
    <property type="entry name" value="INOSITOL-TETRAKISPHOSPHATE 1-KINASE"/>
    <property type="match status" value="1"/>
</dbReference>
<dbReference type="GO" id="GO:0005737">
    <property type="term" value="C:cytoplasm"/>
    <property type="evidence" value="ECO:0007669"/>
    <property type="project" value="TreeGrafter"/>
</dbReference>
<dbReference type="SUPFAM" id="SSF56059">
    <property type="entry name" value="Glutathione synthetase ATP-binding domain-like"/>
    <property type="match status" value="1"/>
</dbReference>
<dbReference type="GO" id="GO:0052725">
    <property type="term" value="F:inositol-1,3,4-trisphosphate 6-kinase activity"/>
    <property type="evidence" value="ECO:0007669"/>
    <property type="project" value="InterPro"/>
</dbReference>
<evidence type="ECO:0000256" key="8">
    <source>
        <dbReference type="ARBA" id="ARBA00022840"/>
    </source>
</evidence>
<dbReference type="EC" id="2.7.1.159" evidence="3"/>
<keyword evidence="6" id="KW-0547">Nucleotide-binding</keyword>
<dbReference type="PANTHER" id="PTHR14217">
    <property type="entry name" value="INOSITOL-TETRAKISPHOSPHATE 1-KINASE"/>
    <property type="match status" value="1"/>
</dbReference>
<evidence type="ECO:0000256" key="6">
    <source>
        <dbReference type="ARBA" id="ARBA00022741"/>
    </source>
</evidence>
<evidence type="ECO:0000259" key="10">
    <source>
        <dbReference type="Pfam" id="PF05770"/>
    </source>
</evidence>
<dbReference type="GO" id="GO:0047325">
    <property type="term" value="F:inositol-3,4,5,6-tetrakisphosphate 1-kinase activity"/>
    <property type="evidence" value="ECO:0007669"/>
    <property type="project" value="InterPro"/>
</dbReference>
<dbReference type="EMBL" id="CADCXW020000348">
    <property type="protein sequence ID" value="CAD1583478.1"/>
    <property type="molecule type" value="Genomic_DNA"/>
</dbReference>